<feature type="transmembrane region" description="Helical" evidence="1">
    <location>
        <begin position="353"/>
        <end position="371"/>
    </location>
</feature>
<dbReference type="InterPro" id="IPR050879">
    <property type="entry name" value="Acyltransferase_3"/>
</dbReference>
<evidence type="ECO:0000259" key="3">
    <source>
        <dbReference type="Pfam" id="PF19040"/>
    </source>
</evidence>
<organism evidence="4 5">
    <name type="scientific">Vibrio cortegadensis</name>
    <dbReference type="NCBI Taxonomy" id="1328770"/>
    <lineage>
        <taxon>Bacteria</taxon>
        <taxon>Pseudomonadati</taxon>
        <taxon>Pseudomonadota</taxon>
        <taxon>Gammaproteobacteria</taxon>
        <taxon>Vibrionales</taxon>
        <taxon>Vibrionaceae</taxon>
        <taxon>Vibrio</taxon>
    </lineage>
</organism>
<dbReference type="EC" id="2.3.1.-" evidence="4"/>
<evidence type="ECO:0000313" key="5">
    <source>
        <dbReference type="Proteomes" id="UP001569153"/>
    </source>
</evidence>
<feature type="transmembrane region" description="Helical" evidence="1">
    <location>
        <begin position="169"/>
        <end position="186"/>
    </location>
</feature>
<feature type="transmembrane region" description="Helical" evidence="1">
    <location>
        <begin position="224"/>
        <end position="243"/>
    </location>
</feature>
<reference evidence="4 5" key="1">
    <citation type="submission" date="2024-06" db="EMBL/GenBank/DDBJ databases">
        <authorList>
            <person name="Steensen K."/>
            <person name="Seneca J."/>
            <person name="Bartlau N."/>
            <person name="Yu A.X."/>
            <person name="Polz M.F."/>
        </authorList>
    </citation>
    <scope>NUCLEOTIDE SEQUENCE [LARGE SCALE GENOMIC DNA]</scope>
    <source>
        <strain evidence="4 5">FF146</strain>
    </source>
</reference>
<feature type="transmembrane region" description="Helical" evidence="1">
    <location>
        <begin position="12"/>
        <end position="28"/>
    </location>
</feature>
<feature type="domain" description="SGNH" evidence="3">
    <location>
        <begin position="419"/>
        <end position="649"/>
    </location>
</feature>
<keyword evidence="1" id="KW-1133">Transmembrane helix</keyword>
<gene>
    <name evidence="4" type="ORF">ACED38_10505</name>
</gene>
<evidence type="ECO:0000256" key="1">
    <source>
        <dbReference type="SAM" id="Phobius"/>
    </source>
</evidence>
<name>A0ABV4M725_9VIBR</name>
<dbReference type="GO" id="GO:0016746">
    <property type="term" value="F:acyltransferase activity"/>
    <property type="evidence" value="ECO:0007669"/>
    <property type="project" value="UniProtKB-KW"/>
</dbReference>
<feature type="transmembrane region" description="Helical" evidence="1">
    <location>
        <begin position="320"/>
        <end position="341"/>
    </location>
</feature>
<dbReference type="PANTHER" id="PTHR23028:SF53">
    <property type="entry name" value="ACYL_TRANSF_3 DOMAIN-CONTAINING PROTEIN"/>
    <property type="match status" value="1"/>
</dbReference>
<feature type="transmembrane region" description="Helical" evidence="1">
    <location>
        <begin position="75"/>
        <end position="94"/>
    </location>
</feature>
<dbReference type="Proteomes" id="UP001569153">
    <property type="component" value="Unassembled WGS sequence"/>
</dbReference>
<dbReference type="InterPro" id="IPR002656">
    <property type="entry name" value="Acyl_transf_3_dom"/>
</dbReference>
<accession>A0ABV4M725</accession>
<feature type="transmembrane region" description="Helical" evidence="1">
    <location>
        <begin position="249"/>
        <end position="268"/>
    </location>
</feature>
<dbReference type="InterPro" id="IPR043968">
    <property type="entry name" value="SGNH"/>
</dbReference>
<keyword evidence="1" id="KW-0812">Transmembrane</keyword>
<evidence type="ECO:0000259" key="2">
    <source>
        <dbReference type="Pfam" id="PF01757"/>
    </source>
</evidence>
<dbReference type="PANTHER" id="PTHR23028">
    <property type="entry name" value="ACETYLTRANSFERASE"/>
    <property type="match status" value="1"/>
</dbReference>
<protein>
    <submittedName>
        <fullName evidence="4">Acyltransferase family protein</fullName>
        <ecNumber evidence="4">2.3.1.-</ecNumber>
    </submittedName>
</protein>
<sequence length="657" mass="74665">MIASGYRDDISGLRALAVVIVILFHTGFTSVSGGYVGVDVFFVLSGFLITSILYKDLVAGEFSYKKFYLRRVRRLIPVLLVVLAFTLTTCWFFLLPEDFYRTVNGAGTAFLSVSNFYFSNITSGYWGARSQLVPLIHTWSLSVEEQFYIIWPTLLLLLFKVFKKQRLSSFVLLLVVVFLGLSEYLARYSPNSAYYLLPARSYELLMGAWLALTLHRIPVINAKLNHLLSIIALVSIVAMAFVLREGSVFPGINAAVVCLATVILLITGKDKDNQGIINKLMSNKVVAYIGLISYSLYLWHWPINVFCNYLSIEKTLPIKAAILMLTFVMSVLSYHFVEQAFRFKYVFSPRQTFALFLGVPFVLLLSAVLMTKEHDGFPERFSGEGNDRLSVFISTNYNDCTAAYCGPEYKNKFSTDYIESDFLLVGDSHAQSMEGFFNSLANDAEKQGTLVYNGGTPFLVDVERYDTKRKGFTSYSAKNKQTQEMIENFKGDTVVLTARYSKYVDELYDSWFMREGDTPSYEQSLENFKSSMISTIDYILSQDKRLIIVEDVPYFPVDKSKCEILKSRFEGSTLCSSSEDRAVIEDFQQFETEFFAKVKPLYPQVLFINTRELLCDSQQCYVAKEGLTYYKDSGHLNYVGSKLLGEQLLQSHTNPLL</sequence>
<feature type="transmembrane region" description="Helical" evidence="1">
    <location>
        <begin position="34"/>
        <end position="54"/>
    </location>
</feature>
<dbReference type="Pfam" id="PF01757">
    <property type="entry name" value="Acyl_transf_3"/>
    <property type="match status" value="1"/>
</dbReference>
<feature type="transmembrane region" description="Helical" evidence="1">
    <location>
        <begin position="280"/>
        <end position="300"/>
    </location>
</feature>
<keyword evidence="1" id="KW-0472">Membrane</keyword>
<feature type="transmembrane region" description="Helical" evidence="1">
    <location>
        <begin position="192"/>
        <end position="212"/>
    </location>
</feature>
<feature type="domain" description="Acyltransferase 3" evidence="2">
    <location>
        <begin position="9"/>
        <end position="332"/>
    </location>
</feature>
<keyword evidence="4" id="KW-0808">Transferase</keyword>
<proteinExistence type="predicted"/>
<dbReference type="RefSeq" id="WP_371730395.1">
    <property type="nucleotide sequence ID" value="NZ_JBGOOT010000007.1"/>
</dbReference>
<dbReference type="EMBL" id="JBGOOT010000007">
    <property type="protein sequence ID" value="MEZ8195318.1"/>
    <property type="molecule type" value="Genomic_DNA"/>
</dbReference>
<keyword evidence="4" id="KW-0012">Acyltransferase</keyword>
<dbReference type="Pfam" id="PF19040">
    <property type="entry name" value="SGNH"/>
    <property type="match status" value="1"/>
</dbReference>
<evidence type="ECO:0000313" key="4">
    <source>
        <dbReference type="EMBL" id="MEZ8195318.1"/>
    </source>
</evidence>
<comment type="caution">
    <text evidence="4">The sequence shown here is derived from an EMBL/GenBank/DDBJ whole genome shotgun (WGS) entry which is preliminary data.</text>
</comment>
<keyword evidence="5" id="KW-1185">Reference proteome</keyword>